<dbReference type="RefSeq" id="WP_091506409.1">
    <property type="nucleotide sequence ID" value="NZ_FOLE01000001.1"/>
</dbReference>
<name>A0A1I1DQM6_9BACT</name>
<evidence type="ECO:0000313" key="2">
    <source>
        <dbReference type="EMBL" id="SFB77134.1"/>
    </source>
</evidence>
<dbReference type="EMBL" id="FOLE01000001">
    <property type="protein sequence ID" value="SFB77134.1"/>
    <property type="molecule type" value="Genomic_DNA"/>
</dbReference>
<protein>
    <recommendedName>
        <fullName evidence="1">Tll0287-like domain-containing protein</fullName>
    </recommendedName>
</protein>
<accession>A0A1I1DQM6</accession>
<evidence type="ECO:0000313" key="3">
    <source>
        <dbReference type="Proteomes" id="UP000199514"/>
    </source>
</evidence>
<dbReference type="InterPro" id="IPR021796">
    <property type="entry name" value="Tll0287-like_dom"/>
</dbReference>
<reference evidence="2 3" key="1">
    <citation type="submission" date="2016-10" db="EMBL/GenBank/DDBJ databases">
        <authorList>
            <person name="de Groot N.N."/>
        </authorList>
    </citation>
    <scope>NUCLEOTIDE SEQUENCE [LARGE SCALE GENOMIC DNA]</scope>
    <source>
        <strain evidence="2 3">DSM 6793</strain>
    </source>
</reference>
<dbReference type="Proteomes" id="UP000199514">
    <property type="component" value="Unassembled WGS sequence"/>
</dbReference>
<dbReference type="OrthoDB" id="982178at2"/>
<dbReference type="Pfam" id="PF11845">
    <property type="entry name" value="Tll0287-like"/>
    <property type="match status" value="1"/>
</dbReference>
<sequence length="204" mass="22530">MKTLLYMALLASVVACSPPSGENDNMRSVAKEMKSRKIRRVTQAQILEQAQMLGDRVAKQASDLLDKNMADTLGSCVSLNKNITDTLLPSFKFTEIKRFALRAHTLTRATDATEQQLLDAYRYNDRNHISMSSNLQAIGDTTILYNAPIILTNSCLRCHGQAGKDVTALQQKFPKDTLTGYAAGQTIGIWSIKLHKPSVVLSVE</sequence>
<proteinExistence type="predicted"/>
<dbReference type="PROSITE" id="PS51257">
    <property type="entry name" value="PROKAR_LIPOPROTEIN"/>
    <property type="match status" value="1"/>
</dbReference>
<organism evidence="2 3">
    <name type="scientific">Flexibacter flexilis DSM 6793</name>
    <dbReference type="NCBI Taxonomy" id="927664"/>
    <lineage>
        <taxon>Bacteria</taxon>
        <taxon>Pseudomonadati</taxon>
        <taxon>Bacteroidota</taxon>
        <taxon>Cytophagia</taxon>
        <taxon>Cytophagales</taxon>
        <taxon>Flexibacteraceae</taxon>
        <taxon>Flexibacter</taxon>
    </lineage>
</organism>
<keyword evidence="3" id="KW-1185">Reference proteome</keyword>
<evidence type="ECO:0000259" key="1">
    <source>
        <dbReference type="Pfam" id="PF11845"/>
    </source>
</evidence>
<feature type="domain" description="Tll0287-like" evidence="1">
    <location>
        <begin position="45"/>
        <end position="193"/>
    </location>
</feature>
<dbReference type="STRING" id="927664.SAMN05421780_101401"/>
<dbReference type="AlphaFoldDB" id="A0A1I1DQM6"/>
<gene>
    <name evidence="2" type="ORF">SAMN05421780_101401</name>
</gene>